<comment type="caution">
    <text evidence="3">The sequence shown here is derived from an EMBL/GenBank/DDBJ whole genome shotgun (WGS) entry which is preliminary data.</text>
</comment>
<accession>A0A0G0JFC5</accession>
<sequence length="273" mass="32172">MKTPLVSVVIPTHNRLKMLRDALDSVLNQSYSNLEVVLVDDCSNQETKVGIEEMARHDSRVRIIRNEENIGFVRSLNKGIREASGEYIARIDDDDAWIDKEKIWKQVKFFEGHSEYSVVGGGIIRVDEEGKEISRELLPETDGEIRNLMLITDPIVHVVAVFRKKDWEAVGGYDEKFIYSQDWELWMKLGKMGKYYNFQEYFVRYLQSSQNRSNKNMRHHLWLSLVARENHKNEFPNFRKGYIIGWISYLFSFISIGYRVHPVFIKIKKLFLK</sequence>
<gene>
    <name evidence="3" type="ORF">US86_C0006G0053</name>
</gene>
<evidence type="ECO:0000259" key="2">
    <source>
        <dbReference type="Pfam" id="PF00535"/>
    </source>
</evidence>
<evidence type="ECO:0000313" key="4">
    <source>
        <dbReference type="Proteomes" id="UP000034235"/>
    </source>
</evidence>
<protein>
    <submittedName>
        <fullName evidence="3">Glycosyltransferase</fullName>
    </submittedName>
</protein>
<reference evidence="3 4" key="1">
    <citation type="journal article" date="2015" name="Nature">
        <title>rRNA introns, odd ribosomes, and small enigmatic genomes across a large radiation of phyla.</title>
        <authorList>
            <person name="Brown C.T."/>
            <person name="Hug L.A."/>
            <person name="Thomas B.C."/>
            <person name="Sharon I."/>
            <person name="Castelle C.J."/>
            <person name="Singh A."/>
            <person name="Wilkins M.J."/>
            <person name="Williams K.H."/>
            <person name="Banfield J.F."/>
        </authorList>
    </citation>
    <scope>NUCLEOTIDE SEQUENCE [LARGE SCALE GENOMIC DNA]</scope>
</reference>
<dbReference type="Proteomes" id="UP000034235">
    <property type="component" value="Unassembled WGS sequence"/>
</dbReference>
<dbReference type="GO" id="GO:0016740">
    <property type="term" value="F:transferase activity"/>
    <property type="evidence" value="ECO:0007669"/>
    <property type="project" value="UniProtKB-KW"/>
</dbReference>
<dbReference type="InterPro" id="IPR001173">
    <property type="entry name" value="Glyco_trans_2-like"/>
</dbReference>
<keyword evidence="3" id="KW-0808">Transferase</keyword>
<dbReference type="EMBL" id="LBUP01000006">
    <property type="protein sequence ID" value="KKQ66373.1"/>
    <property type="molecule type" value="Genomic_DNA"/>
</dbReference>
<evidence type="ECO:0000313" key="3">
    <source>
        <dbReference type="EMBL" id="KKQ66373.1"/>
    </source>
</evidence>
<keyword evidence="1" id="KW-0812">Transmembrane</keyword>
<dbReference type="CDD" id="cd00761">
    <property type="entry name" value="Glyco_tranf_GTA_type"/>
    <property type="match status" value="1"/>
</dbReference>
<feature type="domain" description="Glycosyltransferase 2-like" evidence="2">
    <location>
        <begin position="7"/>
        <end position="164"/>
    </location>
</feature>
<keyword evidence="1" id="KW-0472">Membrane</keyword>
<dbReference type="SUPFAM" id="SSF53448">
    <property type="entry name" value="Nucleotide-diphospho-sugar transferases"/>
    <property type="match status" value="1"/>
</dbReference>
<dbReference type="Pfam" id="PF00535">
    <property type="entry name" value="Glycos_transf_2"/>
    <property type="match status" value="1"/>
</dbReference>
<dbReference type="PANTHER" id="PTHR43685">
    <property type="entry name" value="GLYCOSYLTRANSFERASE"/>
    <property type="match status" value="1"/>
</dbReference>
<organism evidence="3 4">
    <name type="scientific">Candidatus Daviesbacteria bacterium GW2011_GWA2_38_24</name>
    <dbReference type="NCBI Taxonomy" id="1618422"/>
    <lineage>
        <taxon>Bacteria</taxon>
        <taxon>Candidatus Daviesiibacteriota</taxon>
    </lineage>
</organism>
<dbReference type="Gene3D" id="3.90.550.10">
    <property type="entry name" value="Spore Coat Polysaccharide Biosynthesis Protein SpsA, Chain A"/>
    <property type="match status" value="1"/>
</dbReference>
<feature type="transmembrane region" description="Helical" evidence="1">
    <location>
        <begin position="241"/>
        <end position="260"/>
    </location>
</feature>
<proteinExistence type="predicted"/>
<dbReference type="InterPro" id="IPR029044">
    <property type="entry name" value="Nucleotide-diphossugar_trans"/>
</dbReference>
<evidence type="ECO:0000256" key="1">
    <source>
        <dbReference type="SAM" id="Phobius"/>
    </source>
</evidence>
<dbReference type="PANTHER" id="PTHR43685:SF2">
    <property type="entry name" value="GLYCOSYLTRANSFERASE 2-LIKE DOMAIN-CONTAINING PROTEIN"/>
    <property type="match status" value="1"/>
</dbReference>
<dbReference type="AlphaFoldDB" id="A0A0G0JFC5"/>
<name>A0A0G0JFC5_9BACT</name>
<keyword evidence="1" id="KW-1133">Transmembrane helix</keyword>
<dbReference type="InterPro" id="IPR050834">
    <property type="entry name" value="Glycosyltransf_2"/>
</dbReference>